<dbReference type="InterPro" id="IPR015345">
    <property type="entry name" value="Cytokinin_DH_FAD/cytokin-bd"/>
</dbReference>
<dbReference type="InterPro" id="IPR016164">
    <property type="entry name" value="FAD-linked_Oxase-like_C"/>
</dbReference>
<dbReference type="PANTHER" id="PTHR13878:SF53">
    <property type="entry name" value="CYTOKININ DEHYDROGENASE 6"/>
    <property type="match status" value="1"/>
</dbReference>
<evidence type="ECO:0000256" key="2">
    <source>
        <dbReference type="ARBA" id="ARBA00005466"/>
    </source>
</evidence>
<keyword evidence="5" id="KW-0560">Oxidoreductase</keyword>
<protein>
    <submittedName>
        <fullName evidence="7">FAD-binding protein</fullName>
    </submittedName>
</protein>
<dbReference type="InterPro" id="IPR006094">
    <property type="entry name" value="Oxid_FAD_bind_N"/>
</dbReference>
<evidence type="ECO:0000256" key="5">
    <source>
        <dbReference type="ARBA" id="ARBA00023002"/>
    </source>
</evidence>
<reference evidence="7 8" key="1">
    <citation type="submission" date="2023-08" db="EMBL/GenBank/DDBJ databases">
        <title>Phytohabitans sansha sp. nov., isolated from marine sediment.</title>
        <authorList>
            <person name="Zhao Y."/>
            <person name="Yi K."/>
        </authorList>
    </citation>
    <scope>NUCLEOTIDE SEQUENCE [LARGE SCALE GENOMIC DNA]</scope>
    <source>
        <strain evidence="7 8">ZYX-F-186</strain>
    </source>
</reference>
<dbReference type="EMBL" id="JAVHUY010000029">
    <property type="protein sequence ID" value="MDQ7908334.1"/>
    <property type="molecule type" value="Genomic_DNA"/>
</dbReference>
<feature type="domain" description="FAD-binding PCMH-type" evidence="6">
    <location>
        <begin position="34"/>
        <end position="204"/>
    </location>
</feature>
<sequence length="440" mass="46473">MGASTQLNAPALDGELVTDEGARERAADDFGHLVHRVPRAVVRAGSVRDVAAAVRWAAGKGWPVAARGQGHSVYGRSQAEDGVVIDMAGLAGVERPGADRVRAGAGATWREVLAATLPAGRTPPVLTNYLDLSVGGTLSVGGIGGTSHRYGLQSDSVLELEVVTGDGSVVTCSPAEHPDLFDAVRAGLGQCGVITRATLALVPAPERVRRYTLTYPDLETYAADQELVLREGRADHLQGTVRPEGGGWRYQVEIVVFGDRDPRPGLADRRAEAVVEELSYREHAEAFDRFTALLRSTGAWSAAHPWWLTFLPASTAVATARGVLAGLTPDDLGELGLVTFYPVATAAMATPLVRLPAGPVVYPFNLIRFAPPGAGAAMLARNQALHPRVRAAGGVLYPVSALPFGPADWAEHFGPAWAALRRARERFDPAGVLTPGYELG</sequence>
<dbReference type="Proteomes" id="UP001230908">
    <property type="component" value="Unassembled WGS sequence"/>
</dbReference>
<dbReference type="InterPro" id="IPR036318">
    <property type="entry name" value="FAD-bd_PCMH-like_sf"/>
</dbReference>
<comment type="caution">
    <text evidence="7">The sequence shown here is derived from an EMBL/GenBank/DDBJ whole genome shotgun (WGS) entry which is preliminary data.</text>
</comment>
<evidence type="ECO:0000256" key="3">
    <source>
        <dbReference type="ARBA" id="ARBA00022630"/>
    </source>
</evidence>
<keyword evidence="3" id="KW-0285">Flavoprotein</keyword>
<evidence type="ECO:0000313" key="7">
    <source>
        <dbReference type="EMBL" id="MDQ7908334.1"/>
    </source>
</evidence>
<dbReference type="InterPro" id="IPR016167">
    <property type="entry name" value="FAD-bd_PCMH_sub1"/>
</dbReference>
<proteinExistence type="inferred from homology"/>
<evidence type="ECO:0000256" key="4">
    <source>
        <dbReference type="ARBA" id="ARBA00022827"/>
    </source>
</evidence>
<dbReference type="SUPFAM" id="SSF55103">
    <property type="entry name" value="FAD-linked oxidases, C-terminal domain"/>
    <property type="match status" value="1"/>
</dbReference>
<dbReference type="InterPro" id="IPR016170">
    <property type="entry name" value="Cytok_DH_C_sf"/>
</dbReference>
<dbReference type="PROSITE" id="PS51387">
    <property type="entry name" value="FAD_PCMH"/>
    <property type="match status" value="1"/>
</dbReference>
<keyword evidence="8" id="KW-1185">Reference proteome</keyword>
<comment type="cofactor">
    <cofactor evidence="1">
        <name>FAD</name>
        <dbReference type="ChEBI" id="CHEBI:57692"/>
    </cofactor>
</comment>
<evidence type="ECO:0000313" key="8">
    <source>
        <dbReference type="Proteomes" id="UP001230908"/>
    </source>
</evidence>
<keyword evidence="4" id="KW-0274">FAD</keyword>
<accession>A0ABU0ZPQ1</accession>
<dbReference type="RefSeq" id="WP_308715602.1">
    <property type="nucleotide sequence ID" value="NZ_JAVHUY010000029.1"/>
</dbReference>
<dbReference type="Pfam" id="PF01565">
    <property type="entry name" value="FAD_binding_4"/>
    <property type="match status" value="1"/>
</dbReference>
<dbReference type="Gene3D" id="3.30.465.10">
    <property type="match status" value="1"/>
</dbReference>
<evidence type="ECO:0000256" key="1">
    <source>
        <dbReference type="ARBA" id="ARBA00001974"/>
    </source>
</evidence>
<evidence type="ECO:0000259" key="6">
    <source>
        <dbReference type="PROSITE" id="PS51387"/>
    </source>
</evidence>
<name>A0ABU0ZPQ1_9ACTN</name>
<dbReference type="InterPro" id="IPR050432">
    <property type="entry name" value="FAD-linked_Oxidoreductases_BP"/>
</dbReference>
<dbReference type="Gene3D" id="3.30.43.10">
    <property type="entry name" value="Uridine Diphospho-n-acetylenolpyruvylglucosamine Reductase, domain 2"/>
    <property type="match status" value="1"/>
</dbReference>
<organism evidence="7 8">
    <name type="scientific">Phytohabitans maris</name>
    <dbReference type="NCBI Taxonomy" id="3071409"/>
    <lineage>
        <taxon>Bacteria</taxon>
        <taxon>Bacillati</taxon>
        <taxon>Actinomycetota</taxon>
        <taxon>Actinomycetes</taxon>
        <taxon>Micromonosporales</taxon>
        <taxon>Micromonosporaceae</taxon>
    </lineage>
</organism>
<dbReference type="Gene3D" id="3.40.462.10">
    <property type="entry name" value="FAD-linked oxidases, C-terminal domain"/>
    <property type="match status" value="1"/>
</dbReference>
<dbReference type="InterPro" id="IPR016166">
    <property type="entry name" value="FAD-bd_PCMH"/>
</dbReference>
<dbReference type="Pfam" id="PF09265">
    <property type="entry name" value="Cytokin-bind"/>
    <property type="match status" value="1"/>
</dbReference>
<dbReference type="InterPro" id="IPR006093">
    <property type="entry name" value="Oxy_OxRdtase_FAD_BS"/>
</dbReference>
<dbReference type="InterPro" id="IPR016169">
    <property type="entry name" value="FAD-bd_PCMH_sub2"/>
</dbReference>
<dbReference type="PANTHER" id="PTHR13878">
    <property type="entry name" value="GULONOLACTONE OXIDASE"/>
    <property type="match status" value="1"/>
</dbReference>
<dbReference type="PROSITE" id="PS00862">
    <property type="entry name" value="OX2_COVAL_FAD"/>
    <property type="match status" value="1"/>
</dbReference>
<gene>
    <name evidence="7" type="ORF">RB614_27785</name>
</gene>
<comment type="similarity">
    <text evidence="2">Belongs to the oxygen-dependent FAD-linked oxidoreductase family.</text>
</comment>
<dbReference type="SUPFAM" id="SSF56176">
    <property type="entry name" value="FAD-binding/transporter-associated domain-like"/>
    <property type="match status" value="1"/>
</dbReference>